<accession>A0A9P6JV42</accession>
<proteinExistence type="predicted"/>
<keyword evidence="2" id="KW-1185">Reference proteome</keyword>
<evidence type="ECO:0000313" key="2">
    <source>
        <dbReference type="Proteomes" id="UP000807306"/>
    </source>
</evidence>
<evidence type="ECO:0000313" key="1">
    <source>
        <dbReference type="EMBL" id="KAF9534121.1"/>
    </source>
</evidence>
<sequence length="1183" mass="131396">MVLLQWCQLRPQGPIGNIAAVFFTKPVQVSSIRIFPTGGQPFIKAPEIVATTEPEAFFLDVFFNALSLQPITGNQAKNILVPSRITYTGGELDFGVELGTEYATRLIIFKGLFKEAAMAIYGTIVANPPEVTEYEPRPLPVSSMQTLPAVLDVARSVNPTSLANQLLGLIPSPAPLTLVMRLMFCLRPEKEDWDNPQFPYVYAHLDQILEDDDIESEVLDLQTLVQSVSKPLKDNISSDLLTEFAGRMRDLFGSDPTDNAFYVAQLLKKSACQQSTFAKALLQQIDLLDIFNEQTLDKDTSTCLAEAVCNAEIARYLFQDTPFIQILEDLSKNPKKNKTIQPILKKILSRIHGWQTFEDALSNPDGDFLAGAAFLKEISGEEFALGCWLESILSHEVLSSKLAAHPIPVEPRPQLPLLFERTPEITQEGFILFVRAFLGVTTVLGILVWADSLGGDDPCCERTLSVMILWQGAHGYREIMNHCLLLRQMTKRLEWLKNDEDDQRPKKPGILVERLLLGLATEPQAMLSAELVGSVLALKPPFCYISSDEVLEMEKLASVAQDGILSAFEEISFDSVRPFSVRRLRVLRVSIAIVVGEISSGDENVKWRILEMFWKERSQGLIQRLIAILVDITEDLNKHFQLGLQLKIHQALTELLMRTGDELIRLISCFIHSYPLPSRDLKTLTTSMVDIYVCSDAARNTLSPSSPTYSAAYPLKQTCLDTFGDLLKPNVSSDNETQAVRVVFRTILEHASHSSGRDPVHHITQILNVLDHVLPHPQDDQTSWSTILPHALHEVQTFCALLDPPNQLHFIKLVVAVDRGETGLGDWLIQEYLNELTRLVEAVTNLRHDPDYLYVLQYQLSTAIQLGELLLTSQDTSPWMLMALSSNADISSALSLWLSLVLDANITSAPLMRLARELGKHHETFQPDLRFNILLVILRNAQQDPSVEAALDFVPALLKSLEPSDVNVESLRNEIGRVFAAFADHAPTMQSNISEVLFQIIEWLSSQDNIKLTTLTGVSPDGFDYLCTNLSSLLPPEQQIGLSDVRSKLTVDDDQIILPDSIELPESLALPLQSIENLLSTKKKEPSTPKAGTKTPDILGVIISPPTAILRSPAATGLTKTYANNDFRQLRSSTATRLNTSRLPSTHVDEFENAAMAVDLLPAIDPTVTMAFQGLAGSLPFDG</sequence>
<dbReference type="EMBL" id="MU157826">
    <property type="protein sequence ID" value="KAF9534121.1"/>
    <property type="molecule type" value="Genomic_DNA"/>
</dbReference>
<gene>
    <name evidence="1" type="ORF">CPB83DRAFT_902092</name>
</gene>
<dbReference type="OrthoDB" id="2011702at2759"/>
<comment type="caution">
    <text evidence="1">The sequence shown here is derived from an EMBL/GenBank/DDBJ whole genome shotgun (WGS) entry which is preliminary data.</text>
</comment>
<dbReference type="AlphaFoldDB" id="A0A9P6JV42"/>
<dbReference type="Proteomes" id="UP000807306">
    <property type="component" value="Unassembled WGS sequence"/>
</dbReference>
<reference evidence="1" key="1">
    <citation type="submission" date="2020-11" db="EMBL/GenBank/DDBJ databases">
        <authorList>
            <consortium name="DOE Joint Genome Institute"/>
            <person name="Ahrendt S."/>
            <person name="Riley R."/>
            <person name="Andreopoulos W."/>
            <person name="Labutti K."/>
            <person name="Pangilinan J."/>
            <person name="Ruiz-Duenas F.J."/>
            <person name="Barrasa J.M."/>
            <person name="Sanchez-Garcia M."/>
            <person name="Camarero S."/>
            <person name="Miyauchi S."/>
            <person name="Serrano A."/>
            <person name="Linde D."/>
            <person name="Babiker R."/>
            <person name="Drula E."/>
            <person name="Ayuso-Fernandez I."/>
            <person name="Pacheco R."/>
            <person name="Padilla G."/>
            <person name="Ferreira P."/>
            <person name="Barriuso J."/>
            <person name="Kellner H."/>
            <person name="Castanera R."/>
            <person name="Alfaro M."/>
            <person name="Ramirez L."/>
            <person name="Pisabarro A.G."/>
            <person name="Kuo A."/>
            <person name="Tritt A."/>
            <person name="Lipzen A."/>
            <person name="He G."/>
            <person name="Yan M."/>
            <person name="Ng V."/>
            <person name="Cullen D."/>
            <person name="Martin F."/>
            <person name="Rosso M.-N."/>
            <person name="Henrissat B."/>
            <person name="Hibbett D."/>
            <person name="Martinez A.T."/>
            <person name="Grigoriev I.V."/>
        </authorList>
    </citation>
    <scope>NUCLEOTIDE SEQUENCE</scope>
    <source>
        <strain evidence="1">CBS 506.95</strain>
    </source>
</reference>
<protein>
    <recommendedName>
        <fullName evidence="3">Virilizer N-terminal domain-containing protein</fullName>
    </recommendedName>
</protein>
<name>A0A9P6JV42_9AGAR</name>
<organism evidence="1 2">
    <name type="scientific">Crepidotus variabilis</name>
    <dbReference type="NCBI Taxonomy" id="179855"/>
    <lineage>
        <taxon>Eukaryota</taxon>
        <taxon>Fungi</taxon>
        <taxon>Dikarya</taxon>
        <taxon>Basidiomycota</taxon>
        <taxon>Agaricomycotina</taxon>
        <taxon>Agaricomycetes</taxon>
        <taxon>Agaricomycetidae</taxon>
        <taxon>Agaricales</taxon>
        <taxon>Agaricineae</taxon>
        <taxon>Crepidotaceae</taxon>
        <taxon>Crepidotus</taxon>
    </lineage>
</organism>
<evidence type="ECO:0008006" key="3">
    <source>
        <dbReference type="Google" id="ProtNLM"/>
    </source>
</evidence>